<feature type="signal peptide" evidence="1">
    <location>
        <begin position="1"/>
        <end position="20"/>
    </location>
</feature>
<dbReference type="Proteomes" id="UP000007797">
    <property type="component" value="Unassembled WGS sequence"/>
</dbReference>
<dbReference type="RefSeq" id="XP_004360053.1">
    <property type="nucleotide sequence ID" value="XM_004359996.1"/>
</dbReference>
<proteinExistence type="predicted"/>
<dbReference type="EMBL" id="GL883009">
    <property type="protein sequence ID" value="EGG22202.1"/>
    <property type="molecule type" value="Genomic_DNA"/>
</dbReference>
<organism evidence="2 3">
    <name type="scientific">Cavenderia fasciculata</name>
    <name type="common">Slime mold</name>
    <name type="synonym">Dictyostelium fasciculatum</name>
    <dbReference type="NCBI Taxonomy" id="261658"/>
    <lineage>
        <taxon>Eukaryota</taxon>
        <taxon>Amoebozoa</taxon>
        <taxon>Evosea</taxon>
        <taxon>Eumycetozoa</taxon>
        <taxon>Dictyostelia</taxon>
        <taxon>Acytosteliales</taxon>
        <taxon>Cavenderiaceae</taxon>
        <taxon>Cavenderia</taxon>
    </lineage>
</organism>
<evidence type="ECO:0000256" key="1">
    <source>
        <dbReference type="SAM" id="SignalP"/>
    </source>
</evidence>
<reference evidence="3" key="1">
    <citation type="journal article" date="2011" name="Genome Res.">
        <title>Phylogeny-wide analysis of social amoeba genomes highlights ancient origins for complex intercellular communication.</title>
        <authorList>
            <person name="Heidel A.J."/>
            <person name="Lawal H.M."/>
            <person name="Felder M."/>
            <person name="Schilde C."/>
            <person name="Helps N.R."/>
            <person name="Tunggal B."/>
            <person name="Rivero F."/>
            <person name="John U."/>
            <person name="Schleicher M."/>
            <person name="Eichinger L."/>
            <person name="Platzer M."/>
            <person name="Noegel A.A."/>
            <person name="Schaap P."/>
            <person name="Gloeckner G."/>
        </authorList>
    </citation>
    <scope>NUCLEOTIDE SEQUENCE [LARGE SCALE GENOMIC DNA]</scope>
    <source>
        <strain evidence="3">SH3</strain>
    </source>
</reference>
<sequence length="233" mass="25092">MFKQIIVATIFLVAFSAVIAQCNPVVRLAVEEEEQDVVPSCSSCYVSMDSSIAVLNQILRNNNNFEYCLDLCDQLSNNNRVSCNLTCESLGYSQFVYFIGQDNADPIALCQYAGICPANSNPSGDVRILTVTPAYAPIGTPFNISMSFNGLVQAGQAQVIVNSPLQSPIIISNQLLVNFNATSSITFIMNTSAATMSGIYQITGLICADSCESNDINAKVLDKATASFSVYLQ</sequence>
<protein>
    <recommendedName>
        <fullName evidence="4">Countin-like protein</fullName>
    </recommendedName>
</protein>
<dbReference type="AlphaFoldDB" id="F4PP89"/>
<keyword evidence="3" id="KW-1185">Reference proteome</keyword>
<dbReference type="KEGG" id="dfa:DFA_04320"/>
<evidence type="ECO:0000313" key="2">
    <source>
        <dbReference type="EMBL" id="EGG22202.1"/>
    </source>
</evidence>
<gene>
    <name evidence="2" type="ORF">DFA_04320</name>
</gene>
<evidence type="ECO:0008006" key="4">
    <source>
        <dbReference type="Google" id="ProtNLM"/>
    </source>
</evidence>
<dbReference type="GeneID" id="14874703"/>
<keyword evidence="1" id="KW-0732">Signal</keyword>
<feature type="chain" id="PRO_5003320229" description="Countin-like protein" evidence="1">
    <location>
        <begin position="21"/>
        <end position="233"/>
    </location>
</feature>
<name>F4PP89_CACFS</name>
<evidence type="ECO:0000313" key="3">
    <source>
        <dbReference type="Proteomes" id="UP000007797"/>
    </source>
</evidence>
<accession>F4PP89</accession>